<evidence type="ECO:0000313" key="1">
    <source>
        <dbReference type="EMBL" id="BFM45100.1"/>
    </source>
</evidence>
<sequence length="95" mass="10634">MAGNLPPKKKEISAMEKTIRLKVRKDLDAQQQSGVIKLKGTLISKGYTQIIHILDLNEEFHVNTFETPSEKTAEAMQYIAAFISAEKLLDAVMTD</sequence>
<reference evidence="1" key="1">
    <citation type="submission" date="2024-05" db="EMBL/GenBank/DDBJ databases">
        <title>Whole-Genome Sequence of CFS9, a Potential Fish Probiotic Isolated from the Body Surface of Silurus asotus.</title>
        <authorList>
            <person name="Kojima M."/>
            <person name="Tobioka K."/>
            <person name="Yokota K."/>
            <person name="Nakatani H."/>
            <person name="Hori K."/>
            <person name="Tamaru Y."/>
            <person name="Okazaki F."/>
        </authorList>
    </citation>
    <scope>NUCLEOTIDE SEQUENCE</scope>
    <source>
        <strain evidence="1">CFS9</strain>
    </source>
</reference>
<accession>A0AAT9H6M7</accession>
<protein>
    <submittedName>
        <fullName evidence="1">Uncharacterized protein</fullName>
    </submittedName>
</protein>
<name>A0AAT9H6M7_9FLAO</name>
<dbReference type="EMBL" id="AP031573">
    <property type="protein sequence ID" value="BFM45100.1"/>
    <property type="molecule type" value="Genomic_DNA"/>
</dbReference>
<dbReference type="AlphaFoldDB" id="A0AAT9H6M7"/>
<organism evidence="1">
    <name type="scientific">Flavobacterium sp. CFS9</name>
    <dbReference type="NCBI Taxonomy" id="3143118"/>
    <lineage>
        <taxon>Bacteria</taxon>
        <taxon>Pseudomonadati</taxon>
        <taxon>Bacteroidota</taxon>
        <taxon>Flavobacteriia</taxon>
        <taxon>Flavobacteriales</taxon>
        <taxon>Flavobacteriaceae</taxon>
        <taxon>Flavobacterium</taxon>
    </lineage>
</organism>
<proteinExistence type="predicted"/>
<gene>
    <name evidence="1" type="ORF">CFS9_37410</name>
</gene>